<evidence type="ECO:0000256" key="5">
    <source>
        <dbReference type="ARBA" id="ARBA00034247"/>
    </source>
</evidence>
<feature type="transmembrane region" description="Helical" evidence="6">
    <location>
        <begin position="144"/>
        <end position="162"/>
    </location>
</feature>
<dbReference type="PROSITE" id="PS50887">
    <property type="entry name" value="GGDEF"/>
    <property type="match status" value="1"/>
</dbReference>
<feature type="transmembrane region" description="Helical" evidence="6">
    <location>
        <begin position="20"/>
        <end position="41"/>
    </location>
</feature>
<comment type="caution">
    <text evidence="8">The sequence shown here is derived from an EMBL/GenBank/DDBJ whole genome shotgun (WGS) entry which is preliminary data.</text>
</comment>
<dbReference type="Pfam" id="PF17178">
    <property type="entry name" value="MASE5"/>
    <property type="match status" value="1"/>
</dbReference>
<dbReference type="GO" id="GO:0052621">
    <property type="term" value="F:diguanylate cyclase activity"/>
    <property type="evidence" value="ECO:0007669"/>
    <property type="project" value="UniProtKB-EC"/>
</dbReference>
<evidence type="ECO:0000313" key="8">
    <source>
        <dbReference type="EMBL" id="MBF4176933.1"/>
    </source>
</evidence>
<feature type="transmembrane region" description="Helical" evidence="6">
    <location>
        <begin position="61"/>
        <end position="82"/>
    </location>
</feature>
<gene>
    <name evidence="8" type="ORF">ISP11_03570</name>
</gene>
<comment type="cofactor">
    <cofactor evidence="1">
        <name>Mg(2+)</name>
        <dbReference type="ChEBI" id="CHEBI:18420"/>
    </cofactor>
</comment>
<feature type="transmembrane region" description="Helical" evidence="6">
    <location>
        <begin position="121"/>
        <end position="139"/>
    </location>
</feature>
<dbReference type="GO" id="GO:0005525">
    <property type="term" value="F:GTP binding"/>
    <property type="evidence" value="ECO:0007669"/>
    <property type="project" value="UniProtKB-KW"/>
</dbReference>
<dbReference type="Pfam" id="PF00990">
    <property type="entry name" value="GGDEF"/>
    <property type="match status" value="1"/>
</dbReference>
<dbReference type="InterPro" id="IPR043128">
    <property type="entry name" value="Rev_trsase/Diguanyl_cyclase"/>
</dbReference>
<dbReference type="EC" id="2.7.7.65" evidence="3"/>
<dbReference type="Proteomes" id="UP000628560">
    <property type="component" value="Unassembled WGS sequence"/>
</dbReference>
<keyword evidence="4" id="KW-0547">Nucleotide-binding</keyword>
<proteinExistence type="predicted"/>
<dbReference type="InterPro" id="IPR029787">
    <property type="entry name" value="Nucleotide_cyclase"/>
</dbReference>
<evidence type="ECO:0000313" key="9">
    <source>
        <dbReference type="Proteomes" id="UP000628560"/>
    </source>
</evidence>
<comment type="catalytic activity">
    <reaction evidence="5">
        <text>2 GTP = 3',3'-c-di-GMP + 2 diphosphate</text>
        <dbReference type="Rhea" id="RHEA:24898"/>
        <dbReference type="ChEBI" id="CHEBI:33019"/>
        <dbReference type="ChEBI" id="CHEBI:37565"/>
        <dbReference type="ChEBI" id="CHEBI:58805"/>
        <dbReference type="EC" id="2.7.7.65"/>
    </reaction>
</comment>
<dbReference type="InterPro" id="IPR000160">
    <property type="entry name" value="GGDEF_dom"/>
</dbReference>
<sequence>MTMKKPCAAFDVRLAEMRTIAIKTSVTWFLWVNMLFSSFILGRNYFSAFESEVLFHHPAAVLETMMVADLTLSAAVLFIMRMAPLQNAQWLGTLAKWTVVALSLCWAGCFFVLIVSNDLRIIFPSAALLLFTALISLYFDPKVLLSFILPVWLTILVTSLFYRNGLTVMNGLQWILLAGLIESGRRILNSWFLLALRREQENADLIQRLGLLANNDPLTGIANRRSFEAQMDQAILRHQQDGNSFGLIMLDVDHFKLYNDYYGHQKGDLCLMAIARALESAALTSSGIVGRFGGEEFVLLLPDADSQALQSAAQNIAAVLQAQNIPHAGSPVSDRVTVSQGLALWKPGVTARELIARADKALYQAKQAGRNRYKV</sequence>
<dbReference type="InterPro" id="IPR050469">
    <property type="entry name" value="Diguanylate_Cyclase"/>
</dbReference>
<evidence type="ECO:0000256" key="4">
    <source>
        <dbReference type="ARBA" id="ARBA00023134"/>
    </source>
</evidence>
<dbReference type="PANTHER" id="PTHR45138:SF9">
    <property type="entry name" value="DIGUANYLATE CYCLASE DGCM-RELATED"/>
    <property type="match status" value="1"/>
</dbReference>
<feature type="transmembrane region" description="Helical" evidence="6">
    <location>
        <begin position="94"/>
        <end position="115"/>
    </location>
</feature>
<dbReference type="AlphaFoldDB" id="A0ABD4K521"/>
<reference evidence="8 9" key="1">
    <citation type="submission" date="2020-11" db="EMBL/GenBank/DDBJ databases">
        <title>Identification of Lelliottia nimipressuralis from Wound Infection by Whole Genome-Based Bacterial Identification.</title>
        <authorList>
            <person name="Navarathna D.H."/>
            <person name="Choi H."/>
            <person name="Jinadatha C."/>
            <person name="Chatterjee P."/>
            <person name="Hwang M."/>
        </authorList>
    </citation>
    <scope>NUCLEOTIDE SEQUENCE [LARGE SCALE GENOMIC DNA]</scope>
    <source>
        <strain evidence="8 9">DN2020</strain>
    </source>
</reference>
<dbReference type="FunFam" id="3.30.70.270:FF:000001">
    <property type="entry name" value="Diguanylate cyclase domain protein"/>
    <property type="match status" value="1"/>
</dbReference>
<comment type="pathway">
    <text evidence="2">Purine metabolism; 3',5'-cyclic di-GMP biosynthesis.</text>
</comment>
<feature type="domain" description="GGDEF" evidence="7">
    <location>
        <begin position="243"/>
        <end position="375"/>
    </location>
</feature>
<evidence type="ECO:0000259" key="7">
    <source>
        <dbReference type="PROSITE" id="PS50887"/>
    </source>
</evidence>
<dbReference type="CDD" id="cd01949">
    <property type="entry name" value="GGDEF"/>
    <property type="match status" value="1"/>
</dbReference>
<dbReference type="PANTHER" id="PTHR45138">
    <property type="entry name" value="REGULATORY COMPONENTS OF SENSORY TRANSDUCTION SYSTEM"/>
    <property type="match status" value="1"/>
</dbReference>
<keyword evidence="4" id="KW-0342">GTP-binding</keyword>
<organism evidence="8 9">
    <name type="scientific">Lelliottia nimipressuralis</name>
    <dbReference type="NCBI Taxonomy" id="69220"/>
    <lineage>
        <taxon>Bacteria</taxon>
        <taxon>Pseudomonadati</taxon>
        <taxon>Pseudomonadota</taxon>
        <taxon>Gammaproteobacteria</taxon>
        <taxon>Enterobacterales</taxon>
        <taxon>Enterobacteriaceae</taxon>
        <taxon>Lelliottia</taxon>
    </lineage>
</organism>
<evidence type="ECO:0000256" key="3">
    <source>
        <dbReference type="ARBA" id="ARBA00012528"/>
    </source>
</evidence>
<accession>A0ABD4K521</accession>
<evidence type="ECO:0000256" key="2">
    <source>
        <dbReference type="ARBA" id="ARBA00004665"/>
    </source>
</evidence>
<keyword evidence="6" id="KW-0812">Transmembrane</keyword>
<evidence type="ECO:0000256" key="1">
    <source>
        <dbReference type="ARBA" id="ARBA00001946"/>
    </source>
</evidence>
<dbReference type="SMART" id="SM00267">
    <property type="entry name" value="GGDEF"/>
    <property type="match status" value="1"/>
</dbReference>
<name>A0ABD4K521_9ENTR</name>
<dbReference type="InterPro" id="IPR033444">
    <property type="entry name" value="MASE5"/>
</dbReference>
<evidence type="ECO:0000256" key="6">
    <source>
        <dbReference type="SAM" id="Phobius"/>
    </source>
</evidence>
<dbReference type="Gene3D" id="3.30.70.270">
    <property type="match status" value="1"/>
</dbReference>
<keyword evidence="6" id="KW-0472">Membrane</keyword>
<dbReference type="SUPFAM" id="SSF55073">
    <property type="entry name" value="Nucleotide cyclase"/>
    <property type="match status" value="1"/>
</dbReference>
<protein>
    <recommendedName>
        <fullName evidence="3">diguanylate cyclase</fullName>
        <ecNumber evidence="3">2.7.7.65</ecNumber>
    </recommendedName>
</protein>
<dbReference type="EMBL" id="JADIXP010000002">
    <property type="protein sequence ID" value="MBF4176933.1"/>
    <property type="molecule type" value="Genomic_DNA"/>
</dbReference>
<dbReference type="NCBIfam" id="TIGR00254">
    <property type="entry name" value="GGDEF"/>
    <property type="match status" value="1"/>
</dbReference>
<keyword evidence="6" id="KW-1133">Transmembrane helix</keyword>